<dbReference type="InterPro" id="IPR016024">
    <property type="entry name" value="ARM-type_fold"/>
</dbReference>
<dbReference type="PANTHER" id="PTHR12537:SF1">
    <property type="entry name" value="PUMILIO HOMOLOG 1"/>
    <property type="match status" value="1"/>
</dbReference>
<dbReference type="PROSITE" id="PS50302">
    <property type="entry name" value="PUM"/>
    <property type="match status" value="8"/>
</dbReference>
<dbReference type="PROSITE" id="PS50303">
    <property type="entry name" value="PUM_HD"/>
    <property type="match status" value="1"/>
</dbReference>
<evidence type="ECO:0000313" key="12">
    <source>
        <dbReference type="Proteomes" id="UP000694726"/>
    </source>
</evidence>
<feature type="repeat" description="Pumilio" evidence="8">
    <location>
        <begin position="704"/>
        <end position="739"/>
    </location>
</feature>
<feature type="region of interest" description="Disordered" evidence="9">
    <location>
        <begin position="562"/>
        <end position="593"/>
    </location>
</feature>
<dbReference type="FunFam" id="1.25.10.10:FF:000004">
    <property type="entry name" value="Pumilio homolog 1 isoform 2"/>
    <property type="match status" value="1"/>
</dbReference>
<dbReference type="InterPro" id="IPR033712">
    <property type="entry name" value="Pumilio_RNA-bd"/>
</dbReference>
<evidence type="ECO:0000256" key="8">
    <source>
        <dbReference type="PROSITE-ProRule" id="PRU00317"/>
    </source>
</evidence>
<dbReference type="InterPro" id="IPR033133">
    <property type="entry name" value="PUM-HD"/>
</dbReference>
<reference evidence="11" key="1">
    <citation type="submission" date="2025-08" db="UniProtKB">
        <authorList>
            <consortium name="Ensembl"/>
        </authorList>
    </citation>
    <scope>IDENTIFICATION</scope>
</reference>
<dbReference type="GO" id="GO:0006417">
    <property type="term" value="P:regulation of translation"/>
    <property type="evidence" value="ECO:0007669"/>
    <property type="project" value="UniProtKB-KW"/>
</dbReference>
<keyword evidence="4" id="KW-0677">Repeat</keyword>
<feature type="repeat" description="Pumilio" evidence="8">
    <location>
        <begin position="668"/>
        <end position="703"/>
    </location>
</feature>
<feature type="compositionally biased region" description="Basic and acidic residues" evidence="9">
    <location>
        <begin position="126"/>
        <end position="148"/>
    </location>
</feature>
<dbReference type="Ensembl" id="ENSSSCT00015105783.1">
    <property type="protein sequence ID" value="ENSSSCP00015044367.1"/>
    <property type="gene ID" value="ENSSSCG00015078100.1"/>
</dbReference>
<dbReference type="InterPro" id="IPR011989">
    <property type="entry name" value="ARM-like"/>
</dbReference>
<comment type="subcellular location">
    <subcellularLocation>
        <location evidence="1">Cytoplasm</location>
        <location evidence="1">P-body</location>
    </subcellularLocation>
    <subcellularLocation>
        <location evidence="2">Cytoplasmic granule</location>
    </subcellularLocation>
</comment>
<feature type="compositionally biased region" description="Basic and acidic residues" evidence="9">
    <location>
        <begin position="29"/>
        <end position="39"/>
    </location>
</feature>
<sequence length="1046" mass="112213">MDELNHDFQALALEGRAMGEQLLPGKKFWETDESSKDGPKGIFLGDQWRDSAWGTSDHSVSQPIMVQRRPGQSFHVNSEVNSVLSPRSESGGLGVSMVEYVLSSSPGDSCLRKGGFGPRDADSDENDKGEKKNKGTFDGDKLGDLKEEGDVMDKTNGLPVQNGIDADVKDFSRTPGNCQNSANEVDLLGPNQNGSEGLAQLTSTNGAKPVEDFSNMESQSVPLDPMEHVGMEPLQFDYSGTQVPVDSAAATVGLFDYNSQQQLFQRPNALAVQQLTAAQQQQYALAAAHQPHIGLAPAAFVPNPYIISAAPPGTDPYTAGLAAAATLARPSCGPSPVLWSYSLGSLPCQSFPAASCCCRRQGLAAGMPGYPVLAPAAYYDQTGALVVNAGARNGLGAPVRLVAPAPVIISSSAAQAAVAAAAASANGAAGGLAGTTNGPFRPLGTQQPQPQPQQQPSNNLASSSFYGNNSLSSNSQSSSLFSQGSAQPANTSLGFGSSSSLGATLGSALGGFGTAVANSNTGSGSRRDSLTGSSDLYKRTSSSLTPIGHSFYNGLSFSSSPGPVGMPLPSQGPGHSQTPPPSLSSHGSSSSLNLGGLTNGSGRYISAAPGAEAKYRSASSASSLFSPSSTLFSSSRLRYGMSDVMPSGRSRLLEDFRNNRYPNLQLREIAGHIMEFSQDQHGSRFIQLKLERATPAERQLVFNEILQAAYQLMVDVFGNYVIQKFFEFGSLEQKLALAERIRGHVLSLALQMYGCRVIQKALEFIPSDQQNEMVRELDGHVLKCVKDQNGNHVVQKCIECVQPQSLQFIIDAFKGQVFALSTHPYGCRVIQRILEHCLPDQTLPILEELHQHTEQLVQDQYGNYVIQHVLEHGRPEDKSKIVAEIRGNVLVLSQHKFASNVVEKCVTHASRTERAVLIDEVCTMNDGPHSALYTMMKDQYANYVVQKMIDVAEPAQRKIVMHKVSRWLQTSRENVCRAPWCFSFLKCTGARASCTFLQFVPGLCLMLCSFFLYLEWLSSLGSPPPPTVNHGCERLLNSGFVREPPL</sequence>
<dbReference type="GO" id="GO:0003723">
    <property type="term" value="F:RNA binding"/>
    <property type="evidence" value="ECO:0007669"/>
    <property type="project" value="UniProtKB-KW"/>
</dbReference>
<feature type="compositionally biased region" description="Low complexity" evidence="9">
    <location>
        <begin position="583"/>
        <end position="593"/>
    </location>
</feature>
<evidence type="ECO:0000256" key="5">
    <source>
        <dbReference type="ARBA" id="ARBA00022845"/>
    </source>
</evidence>
<feature type="repeat" description="Pumilio" evidence="8">
    <location>
        <begin position="776"/>
        <end position="811"/>
    </location>
</feature>
<dbReference type="PANTHER" id="PTHR12537">
    <property type="entry name" value="RNA BINDING PROTEIN PUMILIO-RELATED"/>
    <property type="match status" value="1"/>
</dbReference>
<feature type="repeat" description="Pumilio" evidence="8">
    <location>
        <begin position="812"/>
        <end position="847"/>
    </location>
</feature>
<dbReference type="Proteomes" id="UP000694726">
    <property type="component" value="Unplaced"/>
</dbReference>
<feature type="compositionally biased region" description="Low complexity" evidence="9">
    <location>
        <begin position="446"/>
        <end position="471"/>
    </location>
</feature>
<evidence type="ECO:0000256" key="9">
    <source>
        <dbReference type="SAM" id="MobiDB-lite"/>
    </source>
</evidence>
<dbReference type="Gene3D" id="1.25.10.10">
    <property type="entry name" value="Leucine-rich Repeat Variant"/>
    <property type="match status" value="1"/>
</dbReference>
<dbReference type="InterPro" id="IPR001313">
    <property type="entry name" value="Pumilio_RNA-bd_rpt"/>
</dbReference>
<evidence type="ECO:0000256" key="3">
    <source>
        <dbReference type="ARBA" id="ARBA00022490"/>
    </source>
</evidence>
<dbReference type="Pfam" id="PF00806">
    <property type="entry name" value="PUF"/>
    <property type="match status" value="8"/>
</dbReference>
<feature type="domain" description="PUM-HD" evidence="10">
    <location>
        <begin position="648"/>
        <end position="989"/>
    </location>
</feature>
<dbReference type="AlphaFoldDB" id="A0A8D0Q6A1"/>
<dbReference type="SMART" id="SM00025">
    <property type="entry name" value="Pumilio"/>
    <property type="match status" value="8"/>
</dbReference>
<evidence type="ECO:0000259" key="10">
    <source>
        <dbReference type="PROSITE" id="PS50303"/>
    </source>
</evidence>
<keyword evidence="3" id="KW-0963">Cytoplasm</keyword>
<evidence type="ECO:0000313" key="11">
    <source>
        <dbReference type="Ensembl" id="ENSSSCP00015044367.1"/>
    </source>
</evidence>
<feature type="region of interest" description="Disordered" evidence="9">
    <location>
        <begin position="109"/>
        <end position="148"/>
    </location>
</feature>
<dbReference type="SUPFAM" id="SSF48371">
    <property type="entry name" value="ARM repeat"/>
    <property type="match status" value="1"/>
</dbReference>
<organism evidence="11 12">
    <name type="scientific">Sus scrofa</name>
    <name type="common">Pig</name>
    <dbReference type="NCBI Taxonomy" id="9823"/>
    <lineage>
        <taxon>Eukaryota</taxon>
        <taxon>Metazoa</taxon>
        <taxon>Chordata</taxon>
        <taxon>Craniata</taxon>
        <taxon>Vertebrata</taxon>
        <taxon>Euteleostomi</taxon>
        <taxon>Mammalia</taxon>
        <taxon>Eutheria</taxon>
        <taxon>Laurasiatheria</taxon>
        <taxon>Artiodactyla</taxon>
        <taxon>Suina</taxon>
        <taxon>Suidae</taxon>
        <taxon>Sus</taxon>
    </lineage>
</organism>
<evidence type="ECO:0000256" key="6">
    <source>
        <dbReference type="ARBA" id="ARBA00022884"/>
    </source>
</evidence>
<feature type="repeat" description="Pumilio" evidence="8">
    <location>
        <begin position="740"/>
        <end position="775"/>
    </location>
</feature>
<feature type="region of interest" description="Disordered" evidence="9">
    <location>
        <begin position="433"/>
        <end position="471"/>
    </location>
</feature>
<keyword evidence="6" id="KW-0694">RNA-binding</keyword>
<dbReference type="GO" id="GO:0000932">
    <property type="term" value="C:P-body"/>
    <property type="evidence" value="ECO:0007669"/>
    <property type="project" value="UniProtKB-SubCell"/>
</dbReference>
<evidence type="ECO:0000256" key="7">
    <source>
        <dbReference type="ARBA" id="ARBA00040564"/>
    </source>
</evidence>
<protein>
    <recommendedName>
        <fullName evidence="7">Pumilio homolog 1</fullName>
    </recommendedName>
</protein>
<feature type="repeat" description="Pumilio" evidence="8">
    <location>
        <begin position="923"/>
        <end position="962"/>
    </location>
</feature>
<evidence type="ECO:0000256" key="1">
    <source>
        <dbReference type="ARBA" id="ARBA00004201"/>
    </source>
</evidence>
<keyword evidence="5" id="KW-0810">Translation regulation</keyword>
<dbReference type="CDD" id="cd07920">
    <property type="entry name" value="Pumilio"/>
    <property type="match status" value="1"/>
</dbReference>
<proteinExistence type="predicted"/>
<feature type="region of interest" description="Disordered" evidence="9">
    <location>
        <begin position="29"/>
        <end position="48"/>
    </location>
</feature>
<evidence type="ECO:0000256" key="4">
    <source>
        <dbReference type="ARBA" id="ARBA00022737"/>
    </source>
</evidence>
<feature type="repeat" description="Pumilio" evidence="8">
    <location>
        <begin position="884"/>
        <end position="919"/>
    </location>
</feature>
<accession>A0A8D0Q6A1</accession>
<name>A0A8D0Q6A1_PIG</name>
<feature type="repeat" description="Pumilio" evidence="8">
    <location>
        <begin position="848"/>
        <end position="883"/>
    </location>
</feature>
<evidence type="ECO:0000256" key="2">
    <source>
        <dbReference type="ARBA" id="ARBA00004463"/>
    </source>
</evidence>